<keyword evidence="6" id="KW-1185">Reference proteome</keyword>
<evidence type="ECO:0000256" key="3">
    <source>
        <dbReference type="SAM" id="MobiDB-lite"/>
    </source>
</evidence>
<evidence type="ECO:0000256" key="2">
    <source>
        <dbReference type="PIRSR" id="PIRSR640198-2"/>
    </source>
</evidence>
<feature type="active site" evidence="1">
    <location>
        <position position="323"/>
    </location>
</feature>
<dbReference type="GO" id="GO:0005524">
    <property type="term" value="F:ATP binding"/>
    <property type="evidence" value="ECO:0007669"/>
    <property type="project" value="UniProtKB-KW"/>
</dbReference>
<feature type="region of interest" description="Disordered" evidence="3">
    <location>
        <begin position="53"/>
        <end position="73"/>
    </location>
</feature>
<gene>
    <name evidence="5" type="ORF">BGAL_0410g00040</name>
</gene>
<dbReference type="PANTHER" id="PTHR13504">
    <property type="entry name" value="FIDO DOMAIN-CONTAINING PROTEIN DDB_G0283145"/>
    <property type="match status" value="1"/>
</dbReference>
<feature type="binding site" evidence="2">
    <location>
        <begin position="327"/>
        <end position="334"/>
    </location>
    <ligand>
        <name>ATP</name>
        <dbReference type="ChEBI" id="CHEBI:30616"/>
    </ligand>
</feature>
<dbReference type="Pfam" id="PF02661">
    <property type="entry name" value="Fic"/>
    <property type="match status" value="1"/>
</dbReference>
<dbReference type="Proteomes" id="UP000308671">
    <property type="component" value="Unassembled WGS sequence"/>
</dbReference>
<name>A0A4S8QMC6_9HELO</name>
<dbReference type="InterPro" id="IPR036597">
    <property type="entry name" value="Fido-like_dom_sf"/>
</dbReference>
<evidence type="ECO:0000313" key="5">
    <source>
        <dbReference type="EMBL" id="THV46167.1"/>
    </source>
</evidence>
<dbReference type="PROSITE" id="PS51459">
    <property type="entry name" value="FIDO"/>
    <property type="match status" value="1"/>
</dbReference>
<feature type="domain" description="Fido" evidence="4">
    <location>
        <begin position="229"/>
        <end position="384"/>
    </location>
</feature>
<evidence type="ECO:0000256" key="1">
    <source>
        <dbReference type="PIRSR" id="PIRSR640198-1"/>
    </source>
</evidence>
<dbReference type="Gene3D" id="1.10.3290.10">
    <property type="entry name" value="Fido-like domain"/>
    <property type="match status" value="1"/>
</dbReference>
<dbReference type="EMBL" id="PQXL01000410">
    <property type="protein sequence ID" value="THV46167.1"/>
    <property type="molecule type" value="Genomic_DNA"/>
</dbReference>
<dbReference type="InterPro" id="IPR040198">
    <property type="entry name" value="Fido_containing"/>
</dbReference>
<dbReference type="PANTHER" id="PTHR13504:SF38">
    <property type="entry name" value="FIDO DOMAIN-CONTAINING PROTEIN"/>
    <property type="match status" value="1"/>
</dbReference>
<keyword evidence="2" id="KW-0067">ATP-binding</keyword>
<sequence length="400" mass="44656">MSTSRDSSPSKKDRRPSLLNIFPNLNINSGSRGPVIHPRRSFCLEGTFSRGWPPSFSRGRSPPRASSPSRPSLPFTLRMSSEYRVYPDNWRNDITVRDESVDVSAAFETTRAFMEDISSIMRSKTATADEMEDQMQEEMVKVIFGSNNIERVGLGYDETFRLCLAVFRGECITPYPARSAAYQSKLEELVKKDLNPGESAVVRGRREVVQHAAAFQHLLEAFVKFDQPITEDLIKETHRILTTGLSGTDSGHFDYQDFGGKYRKAGESAFGGSHEFAKPSEIPKAMNSLVQNLAKDIETIETTRNIDPFMLAASYCDRFVNIHPSRDGNGRMCRMILNAILVKYAGIVVALGEKDQDRDEYLLIAQESATVGGHAGQLAKLVLDSAQGTLKKLKNKLSKR</sequence>
<dbReference type="InterPro" id="IPR003812">
    <property type="entry name" value="Fido"/>
</dbReference>
<dbReference type="AlphaFoldDB" id="A0A4S8QMC6"/>
<accession>A0A4S8QMC6</accession>
<evidence type="ECO:0000259" key="4">
    <source>
        <dbReference type="PROSITE" id="PS51459"/>
    </source>
</evidence>
<organism evidence="5 6">
    <name type="scientific">Botrytis galanthina</name>
    <dbReference type="NCBI Taxonomy" id="278940"/>
    <lineage>
        <taxon>Eukaryota</taxon>
        <taxon>Fungi</taxon>
        <taxon>Dikarya</taxon>
        <taxon>Ascomycota</taxon>
        <taxon>Pezizomycotina</taxon>
        <taxon>Leotiomycetes</taxon>
        <taxon>Helotiales</taxon>
        <taxon>Sclerotiniaceae</taxon>
        <taxon>Botrytis</taxon>
    </lineage>
</organism>
<keyword evidence="2" id="KW-0547">Nucleotide-binding</keyword>
<dbReference type="SUPFAM" id="SSF140931">
    <property type="entry name" value="Fic-like"/>
    <property type="match status" value="1"/>
</dbReference>
<reference evidence="5 6" key="1">
    <citation type="submission" date="2017-12" db="EMBL/GenBank/DDBJ databases">
        <title>Comparative genomics of Botrytis spp.</title>
        <authorList>
            <person name="Valero-Jimenez C.A."/>
            <person name="Tapia P."/>
            <person name="Veloso J."/>
            <person name="Silva-Moreno E."/>
            <person name="Staats M."/>
            <person name="Valdes J.H."/>
            <person name="Van Kan J.A.L."/>
        </authorList>
    </citation>
    <scope>NUCLEOTIDE SEQUENCE [LARGE SCALE GENOMIC DNA]</scope>
    <source>
        <strain evidence="5 6">MUCL435</strain>
    </source>
</reference>
<proteinExistence type="predicted"/>
<dbReference type="OrthoDB" id="439046at2759"/>
<evidence type="ECO:0000313" key="6">
    <source>
        <dbReference type="Proteomes" id="UP000308671"/>
    </source>
</evidence>
<protein>
    <recommendedName>
        <fullName evidence="4">Fido domain-containing protein</fullName>
    </recommendedName>
</protein>
<comment type="caution">
    <text evidence="5">The sequence shown here is derived from an EMBL/GenBank/DDBJ whole genome shotgun (WGS) entry which is preliminary data.</text>
</comment>